<proteinExistence type="predicted"/>
<evidence type="ECO:0000313" key="3">
    <source>
        <dbReference type="EMBL" id="SFG87431.1"/>
    </source>
</evidence>
<feature type="domain" description="DUF2062" evidence="2">
    <location>
        <begin position="7"/>
        <end position="150"/>
    </location>
</feature>
<protein>
    <recommendedName>
        <fullName evidence="2">DUF2062 domain-containing protein</fullName>
    </recommendedName>
</protein>
<dbReference type="OrthoDB" id="2081976at2"/>
<sequence>MSIKGRLKKYYTRVMDIPDAPVKVARGAAIGLAIDFMPVPIIGIPIAYVIARVVGGNGLAAALTATFFKWTVPFLYMLNIATGSLVMGIEEYDHAMPVMKSATLTPADWINYLSQFGYPFMVGAVINSILAWLLLYYGVRKLMMTRQKRKGIIAK</sequence>
<evidence type="ECO:0000256" key="1">
    <source>
        <dbReference type="SAM" id="Phobius"/>
    </source>
</evidence>
<dbReference type="RefSeq" id="WP_092472159.1">
    <property type="nucleotide sequence ID" value="NZ_FOOX01000011.1"/>
</dbReference>
<name>A0A1I2VJQ4_9FIRM</name>
<feature type="transmembrane region" description="Helical" evidence="1">
    <location>
        <begin position="58"/>
        <end position="78"/>
    </location>
</feature>
<dbReference type="Proteomes" id="UP000199337">
    <property type="component" value="Unassembled WGS sequence"/>
</dbReference>
<feature type="transmembrane region" description="Helical" evidence="1">
    <location>
        <begin position="116"/>
        <end position="139"/>
    </location>
</feature>
<keyword evidence="1" id="KW-0812">Transmembrane</keyword>
<dbReference type="STRING" id="341036.SAMN05660649_02963"/>
<dbReference type="InterPro" id="IPR018639">
    <property type="entry name" value="DUF2062"/>
</dbReference>
<dbReference type="AlphaFoldDB" id="A0A1I2VJQ4"/>
<evidence type="ECO:0000259" key="2">
    <source>
        <dbReference type="Pfam" id="PF09835"/>
    </source>
</evidence>
<dbReference type="EMBL" id="FOOX01000011">
    <property type="protein sequence ID" value="SFG87431.1"/>
    <property type="molecule type" value="Genomic_DNA"/>
</dbReference>
<accession>A0A1I2VJQ4</accession>
<keyword evidence="4" id="KW-1185">Reference proteome</keyword>
<reference evidence="4" key="1">
    <citation type="submission" date="2016-10" db="EMBL/GenBank/DDBJ databases">
        <authorList>
            <person name="Varghese N."/>
            <person name="Submissions S."/>
        </authorList>
    </citation>
    <scope>NUCLEOTIDE SEQUENCE [LARGE SCALE GENOMIC DNA]</scope>
    <source>
        <strain evidence="4">DSM 17038</strain>
    </source>
</reference>
<keyword evidence="1" id="KW-1133">Transmembrane helix</keyword>
<evidence type="ECO:0000313" key="4">
    <source>
        <dbReference type="Proteomes" id="UP000199337"/>
    </source>
</evidence>
<feature type="transmembrane region" description="Helical" evidence="1">
    <location>
        <begin position="28"/>
        <end position="51"/>
    </location>
</feature>
<organism evidence="3 4">
    <name type="scientific">Desulfotruncus arcticus DSM 17038</name>
    <dbReference type="NCBI Taxonomy" id="1121424"/>
    <lineage>
        <taxon>Bacteria</taxon>
        <taxon>Bacillati</taxon>
        <taxon>Bacillota</taxon>
        <taxon>Clostridia</taxon>
        <taxon>Eubacteriales</taxon>
        <taxon>Desulfallaceae</taxon>
        <taxon>Desulfotruncus</taxon>
    </lineage>
</organism>
<gene>
    <name evidence="3" type="ORF">SAMN05660649_02963</name>
</gene>
<dbReference type="Pfam" id="PF09835">
    <property type="entry name" value="DUF2062"/>
    <property type="match status" value="1"/>
</dbReference>
<keyword evidence="1" id="KW-0472">Membrane</keyword>